<dbReference type="InterPro" id="IPR036651">
    <property type="entry name" value="Gln_synt_N_sf"/>
</dbReference>
<dbReference type="InterPro" id="IPR014746">
    <property type="entry name" value="Gln_synth/guanido_kin_cat_dom"/>
</dbReference>
<dbReference type="Gene3D" id="3.10.20.70">
    <property type="entry name" value="Glutamine synthetase, N-terminal domain"/>
    <property type="match status" value="1"/>
</dbReference>
<dbReference type="Proteomes" id="UP001590951">
    <property type="component" value="Unassembled WGS sequence"/>
</dbReference>
<dbReference type="SMART" id="SM01230">
    <property type="entry name" value="Gln-synt_C"/>
    <property type="match status" value="1"/>
</dbReference>
<name>A0ABR4BB17_9LECA</name>
<organism evidence="6 7">
    <name type="scientific">Lepraria finkii</name>
    <dbReference type="NCBI Taxonomy" id="1340010"/>
    <lineage>
        <taxon>Eukaryota</taxon>
        <taxon>Fungi</taxon>
        <taxon>Dikarya</taxon>
        <taxon>Ascomycota</taxon>
        <taxon>Pezizomycotina</taxon>
        <taxon>Lecanoromycetes</taxon>
        <taxon>OSLEUM clade</taxon>
        <taxon>Lecanoromycetidae</taxon>
        <taxon>Lecanorales</taxon>
        <taxon>Lecanorineae</taxon>
        <taxon>Stereocaulaceae</taxon>
        <taxon>Lepraria</taxon>
    </lineage>
</organism>
<sequence length="488" mass="54126">MLDFKGASTSESLHKLLEQDTKVKVGGIDVDGILRGKLMSKKKFLSIAESGFGFCSVIFGWDMHDQTYFKELRISNAENGYRDIIAVPDLDSFRRIPWEDNVPFFLLSFMDPDTGGPVSACPRGLLKTVSEKLEKHGYGAMAGAEYEFFQFRAPVDPTVPNSERNSSSTARFLKENPVNSLPPLTEGMFGYSLTRPVHNQDYYYGIYDACEKFRCNIEGWHTESGPGVFEAALTFGEIKLMADQAGLFKYVVKSMGSKFGITPCFMAKPREGLPGNSGHMHVSVVDKSGKNLFYRGKKDDNPPYSDLTNLSDMGRQFLAGLLDGLPDVMPIVAPTVNSYKRLVENFWAPVTVSWGLEHRAASIRLIAPPTASPKATRFEVRVAGADANPFLVLAAILALGWRGVEKKMEIKVPPLGKGQDVGGAADKGVRLAKSLKEATVTMMREESVAREVFGDEFVTHFGGTREHEIKLWDEAVTDWEVKRYIETV</sequence>
<dbReference type="PANTHER" id="PTHR43785:SF12">
    <property type="entry name" value="TYPE-1 GLUTAMINE SYNTHETASE 2"/>
    <property type="match status" value="1"/>
</dbReference>
<gene>
    <name evidence="6" type="ORF">ABVK25_004869</name>
</gene>
<dbReference type="SUPFAM" id="SSF55931">
    <property type="entry name" value="Glutamine synthetase/guanido kinase"/>
    <property type="match status" value="1"/>
</dbReference>
<accession>A0ABR4BB17</accession>
<comment type="similarity">
    <text evidence="3 4">Belongs to the glutamine synthetase family.</text>
</comment>
<evidence type="ECO:0000256" key="3">
    <source>
        <dbReference type="PROSITE-ProRule" id="PRU01331"/>
    </source>
</evidence>
<evidence type="ECO:0000259" key="5">
    <source>
        <dbReference type="PROSITE" id="PS51987"/>
    </source>
</evidence>
<evidence type="ECO:0000313" key="7">
    <source>
        <dbReference type="Proteomes" id="UP001590951"/>
    </source>
</evidence>
<comment type="caution">
    <text evidence="6">The sequence shown here is derived from an EMBL/GenBank/DDBJ whole genome shotgun (WGS) entry which is preliminary data.</text>
</comment>
<dbReference type="Gene3D" id="3.30.590.10">
    <property type="entry name" value="Glutamine synthetase/guanido kinase, catalytic domain"/>
    <property type="match status" value="1"/>
</dbReference>
<evidence type="ECO:0000256" key="2">
    <source>
        <dbReference type="ARBA" id="ARBA00022598"/>
    </source>
</evidence>
<protein>
    <recommendedName>
        <fullName evidence="1">Glutamine synthetase</fullName>
    </recommendedName>
</protein>
<dbReference type="PANTHER" id="PTHR43785">
    <property type="entry name" value="GAMMA-GLUTAMYLPUTRESCINE SYNTHETASE"/>
    <property type="match status" value="1"/>
</dbReference>
<feature type="domain" description="GS catalytic" evidence="5">
    <location>
        <begin position="122"/>
        <end position="488"/>
    </location>
</feature>
<evidence type="ECO:0000313" key="6">
    <source>
        <dbReference type="EMBL" id="KAL2055047.1"/>
    </source>
</evidence>
<reference evidence="6 7" key="1">
    <citation type="submission" date="2024-09" db="EMBL/GenBank/DDBJ databases">
        <title>Rethinking Asexuality: The Enigmatic Case of Functional Sexual Genes in Lepraria (Stereocaulaceae).</title>
        <authorList>
            <person name="Doellman M."/>
            <person name="Sun Y."/>
            <person name="Barcenas-Pena A."/>
            <person name="Lumbsch H.T."/>
            <person name="Grewe F."/>
        </authorList>
    </citation>
    <scope>NUCLEOTIDE SEQUENCE [LARGE SCALE GENOMIC DNA]</scope>
    <source>
        <strain evidence="6 7">Grewe 0041</strain>
    </source>
</reference>
<dbReference type="SUPFAM" id="SSF54368">
    <property type="entry name" value="Glutamine synthetase, N-terminal domain"/>
    <property type="match status" value="1"/>
</dbReference>
<keyword evidence="2" id="KW-0436">Ligase</keyword>
<dbReference type="EMBL" id="JBHFEH010000013">
    <property type="protein sequence ID" value="KAL2055047.1"/>
    <property type="molecule type" value="Genomic_DNA"/>
</dbReference>
<evidence type="ECO:0000256" key="4">
    <source>
        <dbReference type="RuleBase" id="RU000384"/>
    </source>
</evidence>
<dbReference type="PROSITE" id="PS51987">
    <property type="entry name" value="GS_CATALYTIC"/>
    <property type="match status" value="1"/>
</dbReference>
<proteinExistence type="inferred from homology"/>
<evidence type="ECO:0000256" key="1">
    <source>
        <dbReference type="ARBA" id="ARBA00021364"/>
    </source>
</evidence>
<dbReference type="InterPro" id="IPR008146">
    <property type="entry name" value="Gln_synth_cat_dom"/>
</dbReference>
<dbReference type="Pfam" id="PF00120">
    <property type="entry name" value="Gln-synt_C"/>
    <property type="match status" value="1"/>
</dbReference>
<keyword evidence="7" id="KW-1185">Reference proteome</keyword>